<accession>A0ABR1H4Y7</accession>
<dbReference type="Proteomes" id="UP001498476">
    <property type="component" value="Unassembled WGS sequence"/>
</dbReference>
<dbReference type="PANTHER" id="PTHR33112:SF16">
    <property type="entry name" value="HETEROKARYON INCOMPATIBILITY DOMAIN-CONTAINING PROTEIN"/>
    <property type="match status" value="1"/>
</dbReference>
<name>A0ABR1H4Y7_9HYPO</name>
<dbReference type="EMBL" id="JAZAVJ010000072">
    <property type="protein sequence ID" value="KAK7416170.1"/>
    <property type="molecule type" value="Genomic_DNA"/>
</dbReference>
<organism evidence="2 3">
    <name type="scientific">Neonectria punicea</name>
    <dbReference type="NCBI Taxonomy" id="979145"/>
    <lineage>
        <taxon>Eukaryota</taxon>
        <taxon>Fungi</taxon>
        <taxon>Dikarya</taxon>
        <taxon>Ascomycota</taxon>
        <taxon>Pezizomycotina</taxon>
        <taxon>Sordariomycetes</taxon>
        <taxon>Hypocreomycetidae</taxon>
        <taxon>Hypocreales</taxon>
        <taxon>Nectriaceae</taxon>
        <taxon>Neonectria</taxon>
    </lineage>
</organism>
<evidence type="ECO:0000313" key="2">
    <source>
        <dbReference type="EMBL" id="KAK7416170.1"/>
    </source>
</evidence>
<dbReference type="InterPro" id="IPR010730">
    <property type="entry name" value="HET"/>
</dbReference>
<feature type="domain" description="Heterokaryon incompatibility" evidence="1">
    <location>
        <begin position="229"/>
        <end position="383"/>
    </location>
</feature>
<dbReference type="PANTHER" id="PTHR33112">
    <property type="entry name" value="DOMAIN PROTEIN, PUTATIVE-RELATED"/>
    <property type="match status" value="1"/>
</dbReference>
<sequence>MATRCQYCAELFLSRLVGLINTEYQASIFPQHGFYPHHRSFRDLEQAARDGCGFCQLVLDYFKGSPKGRFWPIEWQGPACDPDTSMYAAAMALDDSDVKIAISTDHVWSDEPFELVKVFDTLLVQVGLREYAPAVPERRVQGFPTLHLRLSTPRDQSTHVGAFRIGRHDVDPALDSQANFDIGRNWLVECSTTHIGCPDEIPKLPTRVIDVGGSEGPRLFLSQGKRAKYAALSHCWGGKISPLLTTESLSAFQNGLPYSALPLNFQDAIKITRELNIRYLWIDSLCIIQNSQQDWEQESKNMGQIYQQSTLTISALVSKGSTAGILSPPLTTSNNPKPVQLRVFQDKNQSAEVRVERQDFTEEDFLSLYYRCPLSSRGWTLQEYILPPRHLFFGTKQIFWRCPNGFQTADGTPMGRKTADSTHCILPGTSSSVLEPPDRDRLLDEYYRLVLAYSRRSLTFGSDKLPAFQGLAQRFYPFLGEYLAGVWSSDFRQGLLWQPELRYCEHAEPYQGPSWSWVSTNQRILLYESDETPPTPGTDATPANPSDLQLIDFSITHCNRDNPFGEVKAGRLVVQGLTFPLVRSRQAVNAGYLDGGIGAAAFDDPSGHEERQLQLNSRSTVLLKTTSVRKYLLTILTKGRDGTEFDIDVDQYSEQEYLALLVLTNRQSDEGEYERLHEGLIVRPVDGEAGNVYQRVGHLNLDATECLLESWTTRTISLV</sequence>
<evidence type="ECO:0000313" key="3">
    <source>
        <dbReference type="Proteomes" id="UP001498476"/>
    </source>
</evidence>
<keyword evidence="3" id="KW-1185">Reference proteome</keyword>
<proteinExistence type="predicted"/>
<evidence type="ECO:0000259" key="1">
    <source>
        <dbReference type="Pfam" id="PF06985"/>
    </source>
</evidence>
<gene>
    <name evidence="2" type="ORF">QQX98_005367</name>
</gene>
<protein>
    <recommendedName>
        <fullName evidence="1">Heterokaryon incompatibility domain-containing protein</fullName>
    </recommendedName>
</protein>
<reference evidence="2 3" key="1">
    <citation type="journal article" date="2025" name="Microbiol. Resour. Announc.">
        <title>Draft genome sequences for Neonectria magnoliae and Neonectria punicea, canker pathogens of Liriodendron tulipifera and Acer saccharum in West Virginia.</title>
        <authorList>
            <person name="Petronek H.M."/>
            <person name="Kasson M.T."/>
            <person name="Metheny A.M."/>
            <person name="Stauder C.M."/>
            <person name="Lovett B."/>
            <person name="Lynch S.C."/>
            <person name="Garnas J.R."/>
            <person name="Kasson L.R."/>
            <person name="Stajich J.E."/>
        </authorList>
    </citation>
    <scope>NUCLEOTIDE SEQUENCE [LARGE SCALE GENOMIC DNA]</scope>
    <source>
        <strain evidence="2 3">NRRL 64653</strain>
    </source>
</reference>
<comment type="caution">
    <text evidence="2">The sequence shown here is derived from an EMBL/GenBank/DDBJ whole genome shotgun (WGS) entry which is preliminary data.</text>
</comment>
<dbReference type="Pfam" id="PF06985">
    <property type="entry name" value="HET"/>
    <property type="match status" value="1"/>
</dbReference>